<accession>A0A4U0P0I2</accession>
<evidence type="ECO:0000313" key="1">
    <source>
        <dbReference type="EMBL" id="TJZ60012.1"/>
    </source>
</evidence>
<dbReference type="AlphaFoldDB" id="A0A4U0P0I2"/>
<sequence>MKTLQNLIAIALLGVVTLTSCQKDDLPGAQVEEREISAKQLQNSKNPYDEEGALHNAFLDHFIAKSDGKKEMNPEKMLEIYASFYAANDMEFGEEQVAGYHKLFEVYGEMNIERPISSLPPNLCRWFPIICEILTPSPTFPYALPTGLLNAENGNNSTERTLKFIQAVKDIEGKILADKELSDEKRKALLNQYAVARYSAGYWHNVSAIQKGRSGYYESFQDAEIAALCHTCDIVGADAAGAVVGALVGGVGAGPGAAIASSAAALEKAWNWFWN</sequence>
<organism evidence="1 2">
    <name type="scientific">Sphingobacterium olei</name>
    <dbReference type="NCBI Taxonomy" id="2571155"/>
    <lineage>
        <taxon>Bacteria</taxon>
        <taxon>Pseudomonadati</taxon>
        <taxon>Bacteroidota</taxon>
        <taxon>Sphingobacteriia</taxon>
        <taxon>Sphingobacteriales</taxon>
        <taxon>Sphingobacteriaceae</taxon>
        <taxon>Sphingobacterium</taxon>
    </lineage>
</organism>
<dbReference type="RefSeq" id="WP_136901954.1">
    <property type="nucleotide sequence ID" value="NZ_SUME01000005.1"/>
</dbReference>
<comment type="caution">
    <text evidence="1">The sequence shown here is derived from an EMBL/GenBank/DDBJ whole genome shotgun (WGS) entry which is preliminary data.</text>
</comment>
<reference evidence="1 2" key="1">
    <citation type="submission" date="2019-04" db="EMBL/GenBank/DDBJ databases">
        <title>Sphingobacterium olei sp. nov., isolated from oil-contaminated soil.</title>
        <authorList>
            <person name="Liu B."/>
        </authorList>
    </citation>
    <scope>NUCLEOTIDE SEQUENCE [LARGE SCALE GENOMIC DNA]</scope>
    <source>
        <strain evidence="1 2">HAL-9</strain>
    </source>
</reference>
<evidence type="ECO:0000313" key="2">
    <source>
        <dbReference type="Proteomes" id="UP000306808"/>
    </source>
</evidence>
<proteinExistence type="predicted"/>
<dbReference type="EMBL" id="SUME01000005">
    <property type="protein sequence ID" value="TJZ60012.1"/>
    <property type="molecule type" value="Genomic_DNA"/>
</dbReference>
<gene>
    <name evidence="1" type="ORF">FAZ15_14095</name>
</gene>
<dbReference type="Proteomes" id="UP000306808">
    <property type="component" value="Unassembled WGS sequence"/>
</dbReference>
<dbReference type="OrthoDB" id="706888at2"/>
<name>A0A4U0P0I2_9SPHI</name>
<protein>
    <submittedName>
        <fullName evidence="1">Uncharacterized protein</fullName>
    </submittedName>
</protein>
<dbReference type="PROSITE" id="PS51257">
    <property type="entry name" value="PROKAR_LIPOPROTEIN"/>
    <property type="match status" value="1"/>
</dbReference>
<keyword evidence="2" id="KW-1185">Reference proteome</keyword>